<evidence type="ECO:0000313" key="4">
    <source>
        <dbReference type="Proteomes" id="UP000182429"/>
    </source>
</evidence>
<dbReference type="Pfam" id="PF18050">
    <property type="entry name" value="Cyclophil_like2"/>
    <property type="match status" value="1"/>
</dbReference>
<name>A0A1H2UNB6_9FIRM</name>
<dbReference type="eggNOG" id="COG4925">
    <property type="taxonomic scope" value="Bacteria"/>
</dbReference>
<feature type="domain" description="Cyclophilin-like" evidence="2">
    <location>
        <begin position="54"/>
        <end position="159"/>
    </location>
</feature>
<dbReference type="PROSITE" id="PS51257">
    <property type="entry name" value="PROKAR_LIPOPROTEIN"/>
    <property type="match status" value="1"/>
</dbReference>
<accession>A0A1H2UNB6</accession>
<protein>
    <submittedName>
        <fullName evidence="3">Cyclophilin-like</fullName>
    </submittedName>
</protein>
<dbReference type="RefSeq" id="WP_051551137.1">
    <property type="nucleotide sequence ID" value="NZ_FNGT01000009.1"/>
</dbReference>
<gene>
    <name evidence="3" type="ORF">SAMN04487759_1236</name>
</gene>
<dbReference type="InterPro" id="IPR029000">
    <property type="entry name" value="Cyclophilin-like_dom_sf"/>
</dbReference>
<evidence type="ECO:0000259" key="2">
    <source>
        <dbReference type="Pfam" id="PF18050"/>
    </source>
</evidence>
<dbReference type="SUPFAM" id="SSF50891">
    <property type="entry name" value="Cyclophilin-like"/>
    <property type="match status" value="1"/>
</dbReference>
<organism evidence="3 4">
    <name type="scientific">Kandleria vitulina</name>
    <dbReference type="NCBI Taxonomy" id="1630"/>
    <lineage>
        <taxon>Bacteria</taxon>
        <taxon>Bacillati</taxon>
        <taxon>Bacillota</taxon>
        <taxon>Erysipelotrichia</taxon>
        <taxon>Erysipelotrichales</taxon>
        <taxon>Coprobacillaceae</taxon>
        <taxon>Kandleria</taxon>
    </lineage>
</organism>
<dbReference type="STRING" id="1630.SAMN05216514_10524"/>
<reference evidence="3 4" key="1">
    <citation type="submission" date="2016-10" db="EMBL/GenBank/DDBJ databases">
        <authorList>
            <person name="de Groot N.N."/>
        </authorList>
    </citation>
    <scope>NUCLEOTIDE SEQUENCE [LARGE SCALE GENOMIC DNA]</scope>
    <source>
        <strain evidence="3 4">S3b</strain>
    </source>
</reference>
<dbReference type="Gene3D" id="2.40.100.20">
    <property type="match status" value="1"/>
</dbReference>
<keyword evidence="1" id="KW-0732">Signal</keyword>
<dbReference type="EMBL" id="FNNF01000023">
    <property type="protein sequence ID" value="SDW57575.1"/>
    <property type="molecule type" value="Genomic_DNA"/>
</dbReference>
<dbReference type="Proteomes" id="UP000182429">
    <property type="component" value="Unassembled WGS sequence"/>
</dbReference>
<feature type="chain" id="PRO_5039311804" evidence="1">
    <location>
        <begin position="21"/>
        <end position="160"/>
    </location>
</feature>
<evidence type="ECO:0000313" key="3">
    <source>
        <dbReference type="EMBL" id="SDW57575.1"/>
    </source>
</evidence>
<evidence type="ECO:0000256" key="1">
    <source>
        <dbReference type="SAM" id="SignalP"/>
    </source>
</evidence>
<feature type="signal peptide" evidence="1">
    <location>
        <begin position="1"/>
        <end position="20"/>
    </location>
</feature>
<sequence length="160" mass="17519">MKRILIACLCLLLMSGCTTTKTKKKSVAQSTKDTNSSQNVKVEEKSSAKTIKVKIGSQVFKMTLEDNESTQSLLSLLPLELSMASLNNNEYYAELDNSLNAHDQSVTIKAGDVMLYKGNVLVIFYKDVKTSYKYTKLGHIDGDALADALKKADGEATLSL</sequence>
<dbReference type="AlphaFoldDB" id="A0A1H2UNB6"/>
<proteinExistence type="predicted"/>
<dbReference type="InterPro" id="IPR041183">
    <property type="entry name" value="Cyclophilin-like"/>
</dbReference>